<dbReference type="EMBL" id="FOWC01000003">
    <property type="protein sequence ID" value="SFO92753.1"/>
    <property type="molecule type" value="Genomic_DNA"/>
</dbReference>
<dbReference type="InterPro" id="IPR018309">
    <property type="entry name" value="Tscrpt_reg_PadR_C"/>
</dbReference>
<dbReference type="OrthoDB" id="3186544at2"/>
<feature type="domain" description="Transcription regulator PadR N-terminal" evidence="1">
    <location>
        <begin position="7"/>
        <end position="78"/>
    </location>
</feature>
<proteinExistence type="predicted"/>
<dbReference type="Pfam" id="PF03551">
    <property type="entry name" value="PadR"/>
    <property type="match status" value="1"/>
</dbReference>
<reference evidence="3 4" key="1">
    <citation type="submission" date="2016-10" db="EMBL/GenBank/DDBJ databases">
        <authorList>
            <person name="de Groot N.N."/>
        </authorList>
    </citation>
    <scope>NUCLEOTIDE SEQUENCE [LARGE SCALE GENOMIC DNA]</scope>
    <source>
        <strain evidence="3 4">DSM 44637</strain>
    </source>
</reference>
<dbReference type="Proteomes" id="UP000199137">
    <property type="component" value="Unassembled WGS sequence"/>
</dbReference>
<dbReference type="InterPro" id="IPR036390">
    <property type="entry name" value="WH_DNA-bd_sf"/>
</dbReference>
<dbReference type="PANTHER" id="PTHR43252:SF2">
    <property type="entry name" value="TRANSCRIPTION REGULATOR, PADR-LIKE FAMILY"/>
    <property type="match status" value="1"/>
</dbReference>
<dbReference type="InterPro" id="IPR005149">
    <property type="entry name" value="Tscrpt_reg_PadR_N"/>
</dbReference>
<dbReference type="Pfam" id="PF10400">
    <property type="entry name" value="Vir_act_alpha_C"/>
    <property type="match status" value="1"/>
</dbReference>
<gene>
    <name evidence="3" type="ORF">SAMN05421854_103461</name>
</gene>
<dbReference type="InterPro" id="IPR036388">
    <property type="entry name" value="WH-like_DNA-bd_sf"/>
</dbReference>
<accession>A0A1I5L6E9</accession>
<evidence type="ECO:0000313" key="4">
    <source>
        <dbReference type="Proteomes" id="UP000199137"/>
    </source>
</evidence>
<sequence length="174" mass="19355">MTLRHAVLGLLATAPGSGYDLLKRFETAMSSVWTATQSQLYGELGKLEGADLIKVSAEGPRGRKEYAITDAGRSELRKWLLEERPPAARRNEMLLRVYFLGEVTPEEARGFLRRHGAFAEGLVGELAAIDAAVDWDDSDPSLYGRLALEWGKRYAAMERDWAEWAAETIRAARG</sequence>
<name>A0A1I5L6E9_9PSEU</name>
<dbReference type="SUPFAM" id="SSF46785">
    <property type="entry name" value="Winged helix' DNA-binding domain"/>
    <property type="match status" value="1"/>
</dbReference>
<dbReference type="AlphaFoldDB" id="A0A1I5L6E9"/>
<dbReference type="Gene3D" id="1.10.10.10">
    <property type="entry name" value="Winged helix-like DNA-binding domain superfamily/Winged helix DNA-binding domain"/>
    <property type="match status" value="1"/>
</dbReference>
<protein>
    <submittedName>
        <fullName evidence="3">DNA-binding transcriptional regulator, PadR family</fullName>
    </submittedName>
</protein>
<dbReference type="GO" id="GO:0003677">
    <property type="term" value="F:DNA binding"/>
    <property type="evidence" value="ECO:0007669"/>
    <property type="project" value="UniProtKB-KW"/>
</dbReference>
<dbReference type="RefSeq" id="WP_093573710.1">
    <property type="nucleotide sequence ID" value="NZ_FOWC01000003.1"/>
</dbReference>
<keyword evidence="3" id="KW-0238">DNA-binding</keyword>
<feature type="domain" description="Transcription regulator PadR C-terminal" evidence="2">
    <location>
        <begin position="90"/>
        <end position="169"/>
    </location>
</feature>
<dbReference type="PANTHER" id="PTHR43252">
    <property type="entry name" value="TRANSCRIPTIONAL REGULATOR YQJI"/>
    <property type="match status" value="1"/>
</dbReference>
<evidence type="ECO:0000259" key="2">
    <source>
        <dbReference type="Pfam" id="PF10400"/>
    </source>
</evidence>
<organism evidence="3 4">
    <name type="scientific">Amycolatopsis rubida</name>
    <dbReference type="NCBI Taxonomy" id="112413"/>
    <lineage>
        <taxon>Bacteria</taxon>
        <taxon>Bacillati</taxon>
        <taxon>Actinomycetota</taxon>
        <taxon>Actinomycetes</taxon>
        <taxon>Pseudonocardiales</taxon>
        <taxon>Pseudonocardiaceae</taxon>
        <taxon>Amycolatopsis</taxon>
    </lineage>
</organism>
<evidence type="ECO:0000259" key="1">
    <source>
        <dbReference type="Pfam" id="PF03551"/>
    </source>
</evidence>
<evidence type="ECO:0000313" key="3">
    <source>
        <dbReference type="EMBL" id="SFO92753.1"/>
    </source>
</evidence>
<dbReference type="Gene3D" id="6.10.140.190">
    <property type="match status" value="1"/>
</dbReference>
<dbReference type="STRING" id="112413.SAMN05421854_103461"/>